<protein>
    <recommendedName>
        <fullName evidence="4">Flagellar protein FlgN</fullName>
    </recommendedName>
</protein>
<dbReference type="AlphaFoldDB" id="A0A917HNI2"/>
<dbReference type="RefSeq" id="WP_188892210.1">
    <property type="nucleotide sequence ID" value="NZ_BMHY01000013.1"/>
</dbReference>
<reference evidence="2 3" key="1">
    <citation type="journal article" date="2014" name="Int. J. Syst. Evol. Microbiol.">
        <title>Complete genome sequence of Corynebacterium casei LMG S-19264T (=DSM 44701T), isolated from a smear-ripened cheese.</title>
        <authorList>
            <consortium name="US DOE Joint Genome Institute (JGI-PGF)"/>
            <person name="Walter F."/>
            <person name="Albersmeier A."/>
            <person name="Kalinowski J."/>
            <person name="Ruckert C."/>
        </authorList>
    </citation>
    <scope>NUCLEOTIDE SEQUENCE [LARGE SCALE GENOMIC DNA]</scope>
    <source>
        <strain evidence="2 3">CGMCC 1.15286</strain>
    </source>
</reference>
<gene>
    <name evidence="2" type="ORF">GCM10010918_47830</name>
</gene>
<dbReference type="InterPro" id="IPR036679">
    <property type="entry name" value="FlgN-like_sf"/>
</dbReference>
<organism evidence="2 3">
    <name type="scientific">Paenibacillus radicis</name>
    <name type="common">ex Gao et al. 2016</name>
    <dbReference type="NCBI Taxonomy" id="1737354"/>
    <lineage>
        <taxon>Bacteria</taxon>
        <taxon>Bacillati</taxon>
        <taxon>Bacillota</taxon>
        <taxon>Bacilli</taxon>
        <taxon>Bacillales</taxon>
        <taxon>Paenibacillaceae</taxon>
        <taxon>Paenibacillus</taxon>
    </lineage>
</organism>
<accession>A0A917HNI2</accession>
<proteinExistence type="predicted"/>
<keyword evidence="1" id="KW-1005">Bacterial flagellum biogenesis</keyword>
<evidence type="ECO:0000313" key="2">
    <source>
        <dbReference type="EMBL" id="GGG84421.1"/>
    </source>
</evidence>
<evidence type="ECO:0008006" key="4">
    <source>
        <dbReference type="Google" id="ProtNLM"/>
    </source>
</evidence>
<sequence length="165" mass="19081">MSVQPIIDVLQAQLALYGNLLEIESSKKPLIMSNDFLQLNVVTQKEKLLVAQAEELERNRNLITLRYFKDIGFRYRVSLLSEVIKSVSELETKQKLMQLHGQLTEILKELKQVNELNQQLVQQSIAFIDFSIDLMVEDPSEDVVYQHPMNQLGNYKRNGLFDSRG</sequence>
<keyword evidence="3" id="KW-1185">Reference proteome</keyword>
<name>A0A917HNI2_9BACL</name>
<dbReference type="Proteomes" id="UP000600247">
    <property type="component" value="Unassembled WGS sequence"/>
</dbReference>
<dbReference type="EMBL" id="BMHY01000013">
    <property type="protein sequence ID" value="GGG84421.1"/>
    <property type="molecule type" value="Genomic_DNA"/>
</dbReference>
<evidence type="ECO:0000256" key="1">
    <source>
        <dbReference type="ARBA" id="ARBA00022795"/>
    </source>
</evidence>
<dbReference type="InterPro" id="IPR007809">
    <property type="entry name" value="FlgN-like"/>
</dbReference>
<dbReference type="Gene3D" id="1.20.58.300">
    <property type="entry name" value="FlgN-like"/>
    <property type="match status" value="1"/>
</dbReference>
<dbReference type="GO" id="GO:0044780">
    <property type="term" value="P:bacterial-type flagellum assembly"/>
    <property type="evidence" value="ECO:0007669"/>
    <property type="project" value="InterPro"/>
</dbReference>
<comment type="caution">
    <text evidence="2">The sequence shown here is derived from an EMBL/GenBank/DDBJ whole genome shotgun (WGS) entry which is preliminary data.</text>
</comment>
<dbReference type="SUPFAM" id="SSF140566">
    <property type="entry name" value="FlgN-like"/>
    <property type="match status" value="1"/>
</dbReference>
<dbReference type="Pfam" id="PF05130">
    <property type="entry name" value="FlgN"/>
    <property type="match status" value="1"/>
</dbReference>
<evidence type="ECO:0000313" key="3">
    <source>
        <dbReference type="Proteomes" id="UP000600247"/>
    </source>
</evidence>